<keyword evidence="3" id="KW-1185">Reference proteome</keyword>
<name>A0A134AI94_9FIRM</name>
<evidence type="ECO:0000256" key="1">
    <source>
        <dbReference type="SAM" id="Phobius"/>
    </source>
</evidence>
<comment type="caution">
    <text evidence="2">The sequence shown here is derived from an EMBL/GenBank/DDBJ whole genome shotgun (WGS) entry which is preliminary data.</text>
</comment>
<feature type="transmembrane region" description="Helical" evidence="1">
    <location>
        <begin position="90"/>
        <end position="114"/>
    </location>
</feature>
<keyword evidence="1" id="KW-1133">Transmembrane helix</keyword>
<reference evidence="3" key="1">
    <citation type="submission" date="2016-01" db="EMBL/GenBank/DDBJ databases">
        <authorList>
            <person name="Mitreva M."/>
            <person name="Pepin K.H."/>
            <person name="Mihindukulasuriya K.A."/>
            <person name="Fulton R."/>
            <person name="Fronick C."/>
            <person name="O'Laughlin M."/>
            <person name="Miner T."/>
            <person name="Herter B."/>
            <person name="Rosa B.A."/>
            <person name="Cordes M."/>
            <person name="Tomlinson C."/>
            <person name="Wollam A."/>
            <person name="Palsikar V.B."/>
            <person name="Mardis E.R."/>
            <person name="Wilson R.K."/>
        </authorList>
    </citation>
    <scope>NUCLEOTIDE SEQUENCE [LARGE SCALE GENOMIC DNA]</scope>
    <source>
        <strain evidence="3">DNF00729</strain>
    </source>
</reference>
<dbReference type="EMBL" id="LSDG01000019">
    <property type="protein sequence ID" value="KXB67394.1"/>
    <property type="molecule type" value="Genomic_DNA"/>
</dbReference>
<feature type="transmembrane region" description="Helical" evidence="1">
    <location>
        <begin position="38"/>
        <end position="60"/>
    </location>
</feature>
<keyword evidence="1" id="KW-0472">Membrane</keyword>
<evidence type="ECO:0000313" key="3">
    <source>
        <dbReference type="Proteomes" id="UP000070442"/>
    </source>
</evidence>
<dbReference type="Proteomes" id="UP000070442">
    <property type="component" value="Unassembled WGS sequence"/>
</dbReference>
<keyword evidence="1" id="KW-0812">Transmembrane</keyword>
<feature type="transmembrane region" description="Helical" evidence="1">
    <location>
        <begin position="66"/>
        <end position="83"/>
    </location>
</feature>
<dbReference type="AlphaFoldDB" id="A0A134AI94"/>
<proteinExistence type="predicted"/>
<dbReference type="PATRIC" id="fig|755172.3.peg.557"/>
<dbReference type="STRING" id="755172.HMPREF1863_00584"/>
<gene>
    <name evidence="2" type="ORF">HMPREF1863_00584</name>
</gene>
<accession>A0A134AI94</accession>
<evidence type="ECO:0000313" key="2">
    <source>
        <dbReference type="EMBL" id="KXB67394.1"/>
    </source>
</evidence>
<organism evidence="2 3">
    <name type="scientific">Aedoeadaptatus coxii</name>
    <dbReference type="NCBI Taxonomy" id="755172"/>
    <lineage>
        <taxon>Bacteria</taxon>
        <taxon>Bacillati</taxon>
        <taxon>Bacillota</taxon>
        <taxon>Tissierellia</taxon>
        <taxon>Tissierellales</taxon>
        <taxon>Peptoniphilaceae</taxon>
        <taxon>Aedoeadaptatus</taxon>
    </lineage>
</organism>
<protein>
    <submittedName>
        <fullName evidence="2">Uncharacterized protein</fullName>
    </submittedName>
</protein>
<sequence>MINKSHYKNNVISSNEKFIVGGKIMTKKWAGMNFIGKLSYIMAGILLLALPTAIVSGQLFNTSFVSPEHFYLFYIGVGALAALTKQWKLFFGVMAGSLFLSSTAIVASEMIGMFF</sequence>